<dbReference type="GO" id="GO:0004519">
    <property type="term" value="F:endonuclease activity"/>
    <property type="evidence" value="ECO:0007669"/>
    <property type="project" value="UniProtKB-KW"/>
</dbReference>
<keyword evidence="3" id="KW-0378">Hydrolase</keyword>
<dbReference type="InterPro" id="IPR035437">
    <property type="entry name" value="SNase_OB-fold_sf"/>
</dbReference>
<evidence type="ECO:0000256" key="1">
    <source>
        <dbReference type="ARBA" id="ARBA00022722"/>
    </source>
</evidence>
<name>A0A1F7GMN6_9BACT</name>
<evidence type="ECO:0000313" key="7">
    <source>
        <dbReference type="Proteomes" id="UP000176850"/>
    </source>
</evidence>
<reference evidence="6 7" key="1">
    <citation type="journal article" date="2016" name="Nat. Commun.">
        <title>Thousands of microbial genomes shed light on interconnected biogeochemical processes in an aquifer system.</title>
        <authorList>
            <person name="Anantharaman K."/>
            <person name="Brown C.T."/>
            <person name="Hug L.A."/>
            <person name="Sharon I."/>
            <person name="Castelle C.J."/>
            <person name="Probst A.J."/>
            <person name="Thomas B.C."/>
            <person name="Singh A."/>
            <person name="Wilkins M.J."/>
            <person name="Karaoz U."/>
            <person name="Brodie E.L."/>
            <person name="Williams K.H."/>
            <person name="Hubbard S.S."/>
            <person name="Banfield J.F."/>
        </authorList>
    </citation>
    <scope>NUCLEOTIDE SEQUENCE [LARGE SCALE GENOMIC DNA]</scope>
</reference>
<sequence>MSSKQKLSFGIVTSVFLVLIISIFFSFFQESKQKKIHEGTVKSISVGEGFKPSQRPQINQTFLVTRIIDGDTFEIQTRQKVRLIGIDTPELNTSTKKVPGCFGIQAKEKLSELIFNKQVRLMKDISETDRYGRLLRYVYFGENFINQDLIEQGFALASTFPPDVKYKEVFLKAQTEARENMRGLWKECYLNRFPPSRE</sequence>
<evidence type="ECO:0000256" key="3">
    <source>
        <dbReference type="ARBA" id="ARBA00022801"/>
    </source>
</evidence>
<organism evidence="6 7">
    <name type="scientific">Candidatus Roizmanbacteria bacterium RIFCSPHIGHO2_01_FULL_39_24</name>
    <dbReference type="NCBI Taxonomy" id="1802032"/>
    <lineage>
        <taxon>Bacteria</taxon>
        <taxon>Candidatus Roizmaniibacteriota</taxon>
    </lineage>
</organism>
<dbReference type="SUPFAM" id="SSF50199">
    <property type="entry name" value="Staphylococcal nuclease"/>
    <property type="match status" value="1"/>
</dbReference>
<dbReference type="AlphaFoldDB" id="A0A1F7GMN6"/>
<protein>
    <recommendedName>
        <fullName evidence="5">TNase-like domain-containing protein</fullName>
    </recommendedName>
</protein>
<dbReference type="PANTHER" id="PTHR12302:SF3">
    <property type="entry name" value="SERINE_THREONINE-PROTEIN KINASE 31"/>
    <property type="match status" value="1"/>
</dbReference>
<gene>
    <name evidence="6" type="ORF">A2799_01075</name>
</gene>
<feature type="transmembrane region" description="Helical" evidence="4">
    <location>
        <begin position="7"/>
        <end position="28"/>
    </location>
</feature>
<evidence type="ECO:0000313" key="6">
    <source>
        <dbReference type="EMBL" id="OGK19752.1"/>
    </source>
</evidence>
<dbReference type="PROSITE" id="PS50830">
    <property type="entry name" value="TNASE_3"/>
    <property type="match status" value="1"/>
</dbReference>
<keyword evidence="4" id="KW-0472">Membrane</keyword>
<evidence type="ECO:0000259" key="5">
    <source>
        <dbReference type="PROSITE" id="PS50830"/>
    </source>
</evidence>
<dbReference type="EMBL" id="MFZH01000006">
    <property type="protein sequence ID" value="OGK19752.1"/>
    <property type="molecule type" value="Genomic_DNA"/>
</dbReference>
<evidence type="ECO:0000256" key="4">
    <source>
        <dbReference type="SAM" id="Phobius"/>
    </source>
</evidence>
<proteinExistence type="predicted"/>
<keyword evidence="4" id="KW-0812">Transmembrane</keyword>
<keyword evidence="4" id="KW-1133">Transmembrane helix</keyword>
<evidence type="ECO:0000256" key="2">
    <source>
        <dbReference type="ARBA" id="ARBA00022759"/>
    </source>
</evidence>
<dbReference type="GO" id="GO:0016787">
    <property type="term" value="F:hydrolase activity"/>
    <property type="evidence" value="ECO:0007669"/>
    <property type="project" value="UniProtKB-KW"/>
</dbReference>
<accession>A0A1F7GMN6</accession>
<dbReference type="Gene3D" id="2.40.50.90">
    <property type="match status" value="1"/>
</dbReference>
<keyword evidence="2" id="KW-0255">Endonuclease</keyword>
<comment type="caution">
    <text evidence="6">The sequence shown here is derived from an EMBL/GenBank/DDBJ whole genome shotgun (WGS) entry which is preliminary data.</text>
</comment>
<dbReference type="PANTHER" id="PTHR12302">
    <property type="entry name" value="EBNA2 BINDING PROTEIN P100"/>
    <property type="match status" value="1"/>
</dbReference>
<keyword evidence="1" id="KW-0540">Nuclease</keyword>
<dbReference type="Proteomes" id="UP000176850">
    <property type="component" value="Unassembled WGS sequence"/>
</dbReference>
<dbReference type="InterPro" id="IPR016071">
    <property type="entry name" value="Staphylococal_nuclease_OB-fold"/>
</dbReference>
<dbReference type="Pfam" id="PF00565">
    <property type="entry name" value="SNase"/>
    <property type="match status" value="1"/>
</dbReference>
<dbReference type="SMART" id="SM00318">
    <property type="entry name" value="SNc"/>
    <property type="match status" value="1"/>
</dbReference>
<feature type="domain" description="TNase-like" evidence="5">
    <location>
        <begin position="58"/>
        <end position="187"/>
    </location>
</feature>